<comment type="similarity">
    <text evidence="2">Belongs to the SPF27 family.</text>
</comment>
<keyword evidence="6" id="KW-0539">Nucleus</keyword>
<evidence type="ECO:0000256" key="2">
    <source>
        <dbReference type="ARBA" id="ARBA00010788"/>
    </source>
</evidence>
<dbReference type="GeneID" id="91096933"/>
<dbReference type="Proteomes" id="UP001355207">
    <property type="component" value="Chromosome 8"/>
</dbReference>
<evidence type="ECO:0000256" key="1">
    <source>
        <dbReference type="ARBA" id="ARBA00004123"/>
    </source>
</evidence>
<dbReference type="EMBL" id="CP144105">
    <property type="protein sequence ID" value="WWC91321.1"/>
    <property type="molecule type" value="Genomic_DNA"/>
</dbReference>
<keyword evidence="3" id="KW-0507">mRNA processing</keyword>
<dbReference type="GO" id="GO:0000974">
    <property type="term" value="C:Prp19 complex"/>
    <property type="evidence" value="ECO:0007669"/>
    <property type="project" value="TreeGrafter"/>
</dbReference>
<dbReference type="GO" id="GO:0071013">
    <property type="term" value="C:catalytic step 2 spliceosome"/>
    <property type="evidence" value="ECO:0007669"/>
    <property type="project" value="TreeGrafter"/>
</dbReference>
<evidence type="ECO:0008006" key="10">
    <source>
        <dbReference type="Google" id="ProtNLM"/>
    </source>
</evidence>
<accession>A0AAX4K0R8</accession>
<gene>
    <name evidence="8" type="ORF">L201_006264</name>
</gene>
<dbReference type="GO" id="GO:0071011">
    <property type="term" value="C:precatalytic spliceosome"/>
    <property type="evidence" value="ECO:0007669"/>
    <property type="project" value="TreeGrafter"/>
</dbReference>
<evidence type="ECO:0000256" key="5">
    <source>
        <dbReference type="ARBA" id="ARBA00023187"/>
    </source>
</evidence>
<evidence type="ECO:0000256" key="7">
    <source>
        <dbReference type="SAM" id="Coils"/>
    </source>
</evidence>
<dbReference type="GO" id="GO:0008380">
    <property type="term" value="P:RNA splicing"/>
    <property type="evidence" value="ECO:0007669"/>
    <property type="project" value="UniProtKB-KW"/>
</dbReference>
<proteinExistence type="inferred from homology"/>
<protein>
    <recommendedName>
        <fullName evidence="10">Pre-mRNA-splicing factor SPF27</fullName>
    </recommendedName>
</protein>
<keyword evidence="9" id="KW-1185">Reference proteome</keyword>
<organism evidence="8 9">
    <name type="scientific">Kwoniella dendrophila CBS 6074</name>
    <dbReference type="NCBI Taxonomy" id="1295534"/>
    <lineage>
        <taxon>Eukaryota</taxon>
        <taxon>Fungi</taxon>
        <taxon>Dikarya</taxon>
        <taxon>Basidiomycota</taxon>
        <taxon>Agaricomycotina</taxon>
        <taxon>Tremellomycetes</taxon>
        <taxon>Tremellales</taxon>
        <taxon>Cryptococcaceae</taxon>
        <taxon>Kwoniella</taxon>
    </lineage>
</organism>
<comment type="subcellular location">
    <subcellularLocation>
        <location evidence="1">Nucleus</location>
    </subcellularLocation>
</comment>
<reference evidence="8 9" key="1">
    <citation type="submission" date="2024-01" db="EMBL/GenBank/DDBJ databases">
        <title>Comparative genomics of Cryptococcus and Kwoniella reveals pathogenesis evolution and contrasting modes of karyotype evolution via chromosome fusion or intercentromeric recombination.</title>
        <authorList>
            <person name="Coelho M.A."/>
            <person name="David-Palma M."/>
            <person name="Shea T."/>
            <person name="Bowers K."/>
            <person name="McGinley-Smith S."/>
            <person name="Mohammad A.W."/>
            <person name="Gnirke A."/>
            <person name="Yurkov A.M."/>
            <person name="Nowrousian M."/>
            <person name="Sun S."/>
            <person name="Cuomo C.A."/>
            <person name="Heitman J."/>
        </authorList>
    </citation>
    <scope>NUCLEOTIDE SEQUENCE [LARGE SCALE GENOMIC DNA]</scope>
    <source>
        <strain evidence="8 9">CBS 6074</strain>
    </source>
</reference>
<dbReference type="PANTHER" id="PTHR13296">
    <property type="entry name" value="BCAS2 PROTEIN"/>
    <property type="match status" value="1"/>
</dbReference>
<feature type="coiled-coil region" evidence="7">
    <location>
        <begin position="137"/>
        <end position="164"/>
    </location>
</feature>
<evidence type="ECO:0000256" key="6">
    <source>
        <dbReference type="ARBA" id="ARBA00023242"/>
    </source>
</evidence>
<dbReference type="InterPro" id="IPR008409">
    <property type="entry name" value="SPF27"/>
</dbReference>
<name>A0AAX4K0R8_9TREE</name>
<dbReference type="RefSeq" id="XP_066078083.1">
    <property type="nucleotide sequence ID" value="XM_066221986.1"/>
</dbReference>
<keyword evidence="5" id="KW-0508">mRNA splicing</keyword>
<evidence type="ECO:0000256" key="4">
    <source>
        <dbReference type="ARBA" id="ARBA00022728"/>
    </source>
</evidence>
<keyword evidence="4" id="KW-0747">Spliceosome</keyword>
<dbReference type="AlphaFoldDB" id="A0AAX4K0R8"/>
<dbReference type="PANTHER" id="PTHR13296:SF0">
    <property type="entry name" value="PRE-MRNA-SPLICING FACTOR SPF27"/>
    <property type="match status" value="1"/>
</dbReference>
<evidence type="ECO:0000256" key="3">
    <source>
        <dbReference type="ARBA" id="ARBA00022664"/>
    </source>
</evidence>
<dbReference type="GO" id="GO:0006397">
    <property type="term" value="P:mRNA processing"/>
    <property type="evidence" value="ECO:0007669"/>
    <property type="project" value="UniProtKB-KW"/>
</dbReference>
<evidence type="ECO:0000313" key="8">
    <source>
        <dbReference type="EMBL" id="WWC91321.1"/>
    </source>
</evidence>
<sequence length="216" mass="24601">MSSSSYIDSLPYHDKQLDDPAIKAAALALIEAELRKTKQINDDDERLPKSVDVFPKSKELSELLNKYPNNTIKGIDPTKYQPPILSDQPTLEELELAEKQSKIGEAHMALRLENSTILSTYGSNAWLIRNYQLNSQISELTKVSEDLKEKIIDLNRSRRVYQEDQGLKLSKLEGKWQDSIGSTVQLELACNAMNLEVAALREKEERLQKEVDELEK</sequence>
<evidence type="ECO:0000313" key="9">
    <source>
        <dbReference type="Proteomes" id="UP001355207"/>
    </source>
</evidence>
<keyword evidence="7" id="KW-0175">Coiled coil</keyword>
<dbReference type="Pfam" id="PF05700">
    <property type="entry name" value="BCAS2"/>
    <property type="match status" value="1"/>
</dbReference>